<dbReference type="InterPro" id="IPR036412">
    <property type="entry name" value="HAD-like_sf"/>
</dbReference>
<organism evidence="4 5">
    <name type="scientific">Saccoglossus kowalevskii</name>
    <name type="common">Acorn worm</name>
    <dbReference type="NCBI Taxonomy" id="10224"/>
    <lineage>
        <taxon>Eukaryota</taxon>
        <taxon>Metazoa</taxon>
        <taxon>Hemichordata</taxon>
        <taxon>Enteropneusta</taxon>
        <taxon>Harrimaniidae</taxon>
        <taxon>Saccoglossus</taxon>
    </lineage>
</organism>
<protein>
    <submittedName>
        <fullName evidence="5">N-acylneuraminate-9-phosphatase-like</fullName>
    </submittedName>
</protein>
<evidence type="ECO:0000313" key="4">
    <source>
        <dbReference type="Proteomes" id="UP000694865"/>
    </source>
</evidence>
<dbReference type="InterPro" id="IPR051400">
    <property type="entry name" value="HAD-like_hydrolase"/>
</dbReference>
<dbReference type="Proteomes" id="UP000694865">
    <property type="component" value="Unplaced"/>
</dbReference>
<keyword evidence="4" id="KW-1185">Reference proteome</keyword>
<dbReference type="InterPro" id="IPR023214">
    <property type="entry name" value="HAD_sf"/>
</dbReference>
<evidence type="ECO:0000256" key="2">
    <source>
        <dbReference type="ARBA" id="ARBA00022801"/>
    </source>
</evidence>
<evidence type="ECO:0000256" key="3">
    <source>
        <dbReference type="ARBA" id="ARBA00022842"/>
    </source>
</evidence>
<keyword evidence="3" id="KW-0460">Magnesium</keyword>
<dbReference type="NCBIfam" id="TIGR01549">
    <property type="entry name" value="HAD-SF-IA-v1"/>
    <property type="match status" value="1"/>
</dbReference>
<keyword evidence="2" id="KW-0378">Hydrolase</keyword>
<dbReference type="Pfam" id="PF00702">
    <property type="entry name" value="Hydrolase"/>
    <property type="match status" value="1"/>
</dbReference>
<dbReference type="InterPro" id="IPR006439">
    <property type="entry name" value="HAD-SF_hydro_IA"/>
</dbReference>
<reference evidence="5" key="1">
    <citation type="submission" date="2025-08" db="UniProtKB">
        <authorList>
            <consortium name="RefSeq"/>
        </authorList>
    </citation>
    <scope>IDENTIFICATION</scope>
    <source>
        <tissue evidence="5">Testes</tissue>
    </source>
</reference>
<comment type="cofactor">
    <cofactor evidence="1">
        <name>Mg(2+)</name>
        <dbReference type="ChEBI" id="CHEBI:18420"/>
    </cofactor>
</comment>
<dbReference type="PANTHER" id="PTHR46470:SF3">
    <property type="entry name" value="N-ACYLNEURAMINATE-9-PHOSPHATASE"/>
    <property type="match status" value="1"/>
</dbReference>
<dbReference type="SUPFAM" id="SSF56784">
    <property type="entry name" value="HAD-like"/>
    <property type="match status" value="1"/>
</dbReference>
<dbReference type="PANTHER" id="PTHR46470">
    <property type="entry name" value="N-ACYLNEURAMINATE-9-PHOSPHATASE"/>
    <property type="match status" value="1"/>
</dbReference>
<proteinExistence type="predicted"/>
<evidence type="ECO:0000313" key="5">
    <source>
        <dbReference type="RefSeq" id="XP_002737806.1"/>
    </source>
</evidence>
<name>A0ABM0GUT0_SACKO</name>
<sequence length="287" mass="32752">MSGKSKPDYKAVMRAIKELLTGEIIIGGRQYTGIFKLKQIDASGNKYDTYLLKDGQKVKTYLREKHPERNVDKIVCDYKKKLTNAEIDPEQKLPVDEWRIKLWKEAIENGSPVSSQLAKEVYELWKTTRLQGIYFTEEVKTLLVELRKNHWLVLMTNGDSKVQREKVLMCKAEDYFDGIIISGDHPHAKPHPSIYEVAFKMFSVNPKQCIMIGDNLKTDIQGGLNSGLSCNIWINPSEAEPSGCDPEPCFSIPSVLQLQEVLDTVLKKKSRSLTHTWEVSLMSILTF</sequence>
<dbReference type="NCBIfam" id="TIGR01509">
    <property type="entry name" value="HAD-SF-IA-v3"/>
    <property type="match status" value="1"/>
</dbReference>
<dbReference type="Gene3D" id="1.20.120.710">
    <property type="entry name" value="Haloacid dehalogenase hydrolase-like domain"/>
    <property type="match status" value="1"/>
</dbReference>
<accession>A0ABM0GUT0</accession>
<dbReference type="RefSeq" id="XP_002737806.1">
    <property type="nucleotide sequence ID" value="XM_002737760.2"/>
</dbReference>
<evidence type="ECO:0000256" key="1">
    <source>
        <dbReference type="ARBA" id="ARBA00001946"/>
    </source>
</evidence>
<gene>
    <name evidence="5" type="primary">LOC100368795</name>
</gene>
<dbReference type="GeneID" id="100368795"/>
<dbReference type="Gene3D" id="3.40.50.1000">
    <property type="entry name" value="HAD superfamily/HAD-like"/>
    <property type="match status" value="1"/>
</dbReference>